<dbReference type="PANTHER" id="PTHR23523">
    <property type="match status" value="1"/>
</dbReference>
<dbReference type="GO" id="GO:0022857">
    <property type="term" value="F:transmembrane transporter activity"/>
    <property type="evidence" value="ECO:0007669"/>
    <property type="project" value="InterPro"/>
</dbReference>
<keyword evidence="2 4" id="KW-1133">Transmembrane helix</keyword>
<feature type="transmembrane region" description="Helical" evidence="4">
    <location>
        <begin position="378"/>
        <end position="399"/>
    </location>
</feature>
<comment type="caution">
    <text evidence="5">The sequence shown here is derived from an EMBL/GenBank/DDBJ whole genome shotgun (WGS) entry which is preliminary data.</text>
</comment>
<dbReference type="Gene3D" id="1.20.1250.20">
    <property type="entry name" value="MFS general substrate transporter like domains"/>
    <property type="match status" value="2"/>
</dbReference>
<reference evidence="5 6" key="1">
    <citation type="submission" date="2019-03" db="EMBL/GenBank/DDBJ databases">
        <title>Genomic Encyclopedia of Type Strains, Phase IV (KMG-IV): sequencing the most valuable type-strain genomes for metagenomic binning, comparative biology and taxonomic classification.</title>
        <authorList>
            <person name="Goeker M."/>
        </authorList>
    </citation>
    <scope>NUCLEOTIDE SEQUENCE [LARGE SCALE GENOMIC DNA]</scope>
    <source>
        <strain evidence="5 6">DSM 10053</strain>
    </source>
</reference>
<evidence type="ECO:0000313" key="5">
    <source>
        <dbReference type="EMBL" id="TCK71372.1"/>
    </source>
</evidence>
<evidence type="ECO:0000256" key="4">
    <source>
        <dbReference type="SAM" id="Phobius"/>
    </source>
</evidence>
<feature type="transmembrane region" description="Helical" evidence="4">
    <location>
        <begin position="165"/>
        <end position="184"/>
    </location>
</feature>
<organism evidence="5 6">
    <name type="scientific">Lonepinella koalarum</name>
    <dbReference type="NCBI Taxonomy" id="53417"/>
    <lineage>
        <taxon>Bacteria</taxon>
        <taxon>Pseudomonadati</taxon>
        <taxon>Pseudomonadota</taxon>
        <taxon>Gammaproteobacteria</taxon>
        <taxon>Pasteurellales</taxon>
        <taxon>Pasteurellaceae</taxon>
        <taxon>Lonepinella</taxon>
    </lineage>
</organism>
<dbReference type="InterPro" id="IPR052524">
    <property type="entry name" value="MFS_Cyanate_Porter"/>
</dbReference>
<dbReference type="Proteomes" id="UP000295496">
    <property type="component" value="Unassembled WGS sequence"/>
</dbReference>
<dbReference type="Pfam" id="PF07690">
    <property type="entry name" value="MFS_1"/>
    <property type="match status" value="1"/>
</dbReference>
<protein>
    <submittedName>
        <fullName evidence="5">CP family cyanate transporter-like MFS transporter</fullName>
    </submittedName>
</protein>
<feature type="transmembrane region" description="Helical" evidence="4">
    <location>
        <begin position="262"/>
        <end position="282"/>
    </location>
</feature>
<keyword evidence="1 4" id="KW-0812">Transmembrane</keyword>
<dbReference type="EMBL" id="SMGJ01000001">
    <property type="protein sequence ID" value="TCK71372.1"/>
    <property type="molecule type" value="Genomic_DNA"/>
</dbReference>
<feature type="transmembrane region" description="Helical" evidence="4">
    <location>
        <begin position="48"/>
        <end position="69"/>
    </location>
</feature>
<evidence type="ECO:0000256" key="2">
    <source>
        <dbReference type="ARBA" id="ARBA00022989"/>
    </source>
</evidence>
<feature type="transmembrane region" description="Helical" evidence="4">
    <location>
        <begin position="316"/>
        <end position="336"/>
    </location>
</feature>
<feature type="transmembrane region" description="Helical" evidence="4">
    <location>
        <begin position="348"/>
        <end position="372"/>
    </location>
</feature>
<dbReference type="RefSeq" id="WP_132300086.1">
    <property type="nucleotide sequence ID" value="NZ_CP170642.1"/>
</dbReference>
<keyword evidence="6" id="KW-1185">Reference proteome</keyword>
<feature type="transmembrane region" description="Helical" evidence="4">
    <location>
        <begin position="221"/>
        <end position="242"/>
    </location>
</feature>
<proteinExistence type="predicted"/>
<feature type="transmembrane region" description="Helical" evidence="4">
    <location>
        <begin position="291"/>
        <end position="310"/>
    </location>
</feature>
<name>A0A4R1L0F8_9PAST</name>
<dbReference type="SUPFAM" id="SSF103473">
    <property type="entry name" value="MFS general substrate transporter"/>
    <property type="match status" value="1"/>
</dbReference>
<accession>A0A4R1L0F8</accession>
<feature type="transmembrane region" description="Helical" evidence="4">
    <location>
        <begin position="81"/>
        <end position="99"/>
    </location>
</feature>
<dbReference type="PANTHER" id="PTHR23523:SF2">
    <property type="entry name" value="2-NITROIMIDAZOLE TRANSPORTER"/>
    <property type="match status" value="1"/>
</dbReference>
<dbReference type="AlphaFoldDB" id="A0A4R1L0F8"/>
<feature type="transmembrane region" description="Helical" evidence="4">
    <location>
        <begin position="139"/>
        <end position="159"/>
    </location>
</feature>
<evidence type="ECO:0000256" key="1">
    <source>
        <dbReference type="ARBA" id="ARBA00022692"/>
    </source>
</evidence>
<feature type="transmembrane region" description="Helical" evidence="4">
    <location>
        <begin position="105"/>
        <end position="127"/>
    </location>
</feature>
<keyword evidence="3 4" id="KW-0472">Membrane</keyword>
<evidence type="ECO:0000256" key="3">
    <source>
        <dbReference type="ARBA" id="ARBA00023136"/>
    </source>
</evidence>
<dbReference type="InterPro" id="IPR011701">
    <property type="entry name" value="MFS"/>
</dbReference>
<dbReference type="InterPro" id="IPR036259">
    <property type="entry name" value="MFS_trans_sf"/>
</dbReference>
<gene>
    <name evidence="5" type="ORF">EV692_0442</name>
</gene>
<sequence length="408" mass="44780">MQSVKTRRSRMKWVMFFAFLTLSLNLRAPITSLPPVISEVKASLAMSPVFAGVLTTIPVLCFGLFTPFASKIIGKMGIENSVMLSLIGVTLGSILRAVGDTGFMLSGTIIIGLSLTIGNLLGLLIIARDFKSNASFMTGMMVLGMSLGGMITSSLTVPMSHLLDWRWALASWSLLALLSLFLWIPRYRREKAKNDRLAIRIEESAVKKSTISLSQFSREHVSAIIALTVSFSCHCFAFYGVVAWLPSFLVEFAQMSSDKAGVVVSIFHLLGFIGCLGMPLLGKWFKLSQKWLFIIDGLAWFLVPVGFYLLPDWWLLWDIMGGIGCGGAYVVIFSLIISKSSSLEENRYTSSVVQSIGYVMASLSPMIIGGLYQLSGAWLVSFVVLAITTLIFLIGGLLADRFYSYAEK</sequence>
<evidence type="ECO:0000313" key="6">
    <source>
        <dbReference type="Proteomes" id="UP000295496"/>
    </source>
</evidence>